<reference evidence="2 3" key="1">
    <citation type="journal article" date="2017" name="Curr. Biol.">
        <title>The Evolution of Venom by Co-option of Single-Copy Genes.</title>
        <authorList>
            <person name="Martinson E.O."/>
            <person name="Mrinalini"/>
            <person name="Kelkar Y.D."/>
            <person name="Chang C.H."/>
            <person name="Werren J.H."/>
        </authorList>
    </citation>
    <scope>NUCLEOTIDE SEQUENCE [LARGE SCALE GENOMIC DNA]</scope>
    <source>
        <strain evidence="2 3">Alberta</strain>
        <tissue evidence="2">Whole body</tissue>
    </source>
</reference>
<feature type="signal peptide" evidence="1">
    <location>
        <begin position="1"/>
        <end position="21"/>
    </location>
</feature>
<dbReference type="EMBL" id="NNAY01000636">
    <property type="protein sequence ID" value="OXU27263.1"/>
    <property type="molecule type" value="Genomic_DNA"/>
</dbReference>
<protein>
    <recommendedName>
        <fullName evidence="4">Chitin-binding type-2 domain-containing protein</fullName>
    </recommendedName>
</protein>
<feature type="chain" id="PRO_5013167137" description="Chitin-binding type-2 domain-containing protein" evidence="1">
    <location>
        <begin position="22"/>
        <end position="79"/>
    </location>
</feature>
<organism evidence="2 3">
    <name type="scientific">Trichomalopsis sarcophagae</name>
    <dbReference type="NCBI Taxonomy" id="543379"/>
    <lineage>
        <taxon>Eukaryota</taxon>
        <taxon>Metazoa</taxon>
        <taxon>Ecdysozoa</taxon>
        <taxon>Arthropoda</taxon>
        <taxon>Hexapoda</taxon>
        <taxon>Insecta</taxon>
        <taxon>Pterygota</taxon>
        <taxon>Neoptera</taxon>
        <taxon>Endopterygota</taxon>
        <taxon>Hymenoptera</taxon>
        <taxon>Apocrita</taxon>
        <taxon>Proctotrupomorpha</taxon>
        <taxon>Chalcidoidea</taxon>
        <taxon>Pteromalidae</taxon>
        <taxon>Pteromalinae</taxon>
        <taxon>Trichomalopsis</taxon>
    </lineage>
</organism>
<dbReference type="Proteomes" id="UP000215335">
    <property type="component" value="Unassembled WGS sequence"/>
</dbReference>
<evidence type="ECO:0008006" key="4">
    <source>
        <dbReference type="Google" id="ProtNLM"/>
    </source>
</evidence>
<comment type="caution">
    <text evidence="2">The sequence shown here is derived from an EMBL/GenBank/DDBJ whole genome shotgun (WGS) entry which is preliminary data.</text>
</comment>
<evidence type="ECO:0000313" key="2">
    <source>
        <dbReference type="EMBL" id="OXU27263.1"/>
    </source>
</evidence>
<accession>A0A232FA01</accession>
<proteinExistence type="predicted"/>
<dbReference type="AlphaFoldDB" id="A0A232FA01"/>
<gene>
    <name evidence="2" type="ORF">TSAR_013567</name>
</gene>
<name>A0A232FA01_9HYME</name>
<evidence type="ECO:0000256" key="1">
    <source>
        <dbReference type="SAM" id="SignalP"/>
    </source>
</evidence>
<evidence type="ECO:0000313" key="3">
    <source>
        <dbReference type="Proteomes" id="UP000215335"/>
    </source>
</evidence>
<sequence length="79" mass="8770">MFARSFLVVLGLVVIANIATANNFPQAVQTLSSAYPWANMNCIYQAANICMIHWSNQQQLLFCGGSWLQRNKGQCMKSG</sequence>
<keyword evidence="3" id="KW-1185">Reference proteome</keyword>
<keyword evidence="1" id="KW-0732">Signal</keyword>